<gene>
    <name evidence="1" type="ORF">JCM19232_3189</name>
</gene>
<dbReference type="Proteomes" id="UP000031670">
    <property type="component" value="Unassembled WGS sequence"/>
</dbReference>
<organism evidence="1 2">
    <name type="scientific">Vibrio ishigakensis</name>
    <dbReference type="NCBI Taxonomy" id="1481914"/>
    <lineage>
        <taxon>Bacteria</taxon>
        <taxon>Pseudomonadati</taxon>
        <taxon>Pseudomonadota</taxon>
        <taxon>Gammaproteobacteria</taxon>
        <taxon>Vibrionales</taxon>
        <taxon>Vibrionaceae</taxon>
        <taxon>Vibrio</taxon>
    </lineage>
</organism>
<reference evidence="1 2" key="1">
    <citation type="submission" date="2015-01" db="EMBL/GenBank/DDBJ databases">
        <title>Vibrio sp. C5 JCM 19232 whole genome shotgun sequence.</title>
        <authorList>
            <person name="Sawabe T."/>
            <person name="Meirelles P."/>
            <person name="Feng G."/>
            <person name="Sayaka M."/>
            <person name="Hattori M."/>
            <person name="Ohkuma M."/>
        </authorList>
    </citation>
    <scope>NUCLEOTIDE SEQUENCE [LARGE SCALE GENOMIC DNA]</scope>
    <source>
        <strain evidence="1 2">JCM19232</strain>
    </source>
</reference>
<name>A0A0B8PF34_9VIBR</name>
<reference evidence="1 2" key="2">
    <citation type="submission" date="2015-01" db="EMBL/GenBank/DDBJ databases">
        <authorList>
            <consortium name="NBRP consortium"/>
            <person name="Sawabe T."/>
            <person name="Meirelles P."/>
            <person name="Feng G."/>
            <person name="Sayaka M."/>
            <person name="Hattori M."/>
            <person name="Ohkuma M."/>
        </authorList>
    </citation>
    <scope>NUCLEOTIDE SEQUENCE [LARGE SCALE GENOMIC DNA]</scope>
    <source>
        <strain evidence="1 2">JCM19232</strain>
    </source>
</reference>
<dbReference type="AlphaFoldDB" id="A0A0B8PF34"/>
<evidence type="ECO:0000313" key="1">
    <source>
        <dbReference type="EMBL" id="GAM64896.1"/>
    </source>
</evidence>
<comment type="caution">
    <text evidence="1">The sequence shown here is derived from an EMBL/GenBank/DDBJ whole genome shotgun (WGS) entry which is preliminary data.</text>
</comment>
<sequence length="38" mass="3953">MGGGFSMIFFNNLVIGYQNSPVTEAINGTITKASLTAS</sequence>
<accession>A0A0B8PF34</accession>
<proteinExistence type="predicted"/>
<protein>
    <submittedName>
        <fullName evidence="1">Uncharacterized protein</fullName>
    </submittedName>
</protein>
<dbReference type="EMBL" id="BBSA01000015">
    <property type="protein sequence ID" value="GAM64896.1"/>
    <property type="molecule type" value="Genomic_DNA"/>
</dbReference>
<evidence type="ECO:0000313" key="2">
    <source>
        <dbReference type="Proteomes" id="UP000031670"/>
    </source>
</evidence>